<evidence type="ECO:0000313" key="2">
    <source>
        <dbReference type="Proteomes" id="UP001168435"/>
    </source>
</evidence>
<organism evidence="1 2">
    <name type="scientific">Collinsella ihumii</name>
    <dbReference type="NCBI Taxonomy" id="1720204"/>
    <lineage>
        <taxon>Bacteria</taxon>
        <taxon>Bacillati</taxon>
        <taxon>Actinomycetota</taxon>
        <taxon>Coriobacteriia</taxon>
        <taxon>Coriobacteriales</taxon>
        <taxon>Coriobacteriaceae</taxon>
        <taxon>Collinsella</taxon>
    </lineage>
</organism>
<reference evidence="1" key="1">
    <citation type="submission" date="2023-06" db="EMBL/GenBank/DDBJ databases">
        <authorList>
            <person name="Zeman M."/>
            <person name="Kubasova T."/>
            <person name="Jahodarova E."/>
            <person name="Nykrynova M."/>
            <person name="Rychlik I."/>
        </authorList>
    </citation>
    <scope>NUCLEOTIDE SEQUENCE</scope>
    <source>
        <strain evidence="1">176_SSukc20</strain>
    </source>
</reference>
<keyword evidence="2" id="KW-1185">Reference proteome</keyword>
<sequence length="73" mass="8128">MAKSYDLGKKSDMRRFTRDLEREVKGIAREKIKRGGLEIECPACGSPMHASSGLNTCPACGKTTEVTFDWTNF</sequence>
<gene>
    <name evidence="1" type="ORF">QVN30_01025</name>
</gene>
<dbReference type="Proteomes" id="UP001168435">
    <property type="component" value="Unassembled WGS sequence"/>
</dbReference>
<protein>
    <submittedName>
        <fullName evidence="1">Zinc ribbon domain-containing protein</fullName>
    </submittedName>
</protein>
<evidence type="ECO:0000313" key="1">
    <source>
        <dbReference type="EMBL" id="MDN0062891.1"/>
    </source>
</evidence>
<proteinExistence type="predicted"/>
<comment type="caution">
    <text evidence="1">The sequence shown here is derived from an EMBL/GenBank/DDBJ whole genome shotgun (WGS) entry which is preliminary data.</text>
</comment>
<dbReference type="EMBL" id="JAUEIQ010000001">
    <property type="protein sequence ID" value="MDN0062891.1"/>
    <property type="molecule type" value="Genomic_DNA"/>
</dbReference>
<reference evidence="1" key="2">
    <citation type="submission" date="2024-05" db="EMBL/GenBank/DDBJ databases">
        <title>Identification and characterization of horizontal gene transfer across gut microbiota members of farm animals based on homology search.</title>
        <authorList>
            <person name="Schwarzerova J."/>
            <person name="Nykrynova M."/>
            <person name="Jureckova K."/>
            <person name="Cejkova D."/>
            <person name="Rychlik I."/>
        </authorList>
    </citation>
    <scope>NUCLEOTIDE SEQUENCE</scope>
    <source>
        <strain evidence="1">176_SSukc20</strain>
    </source>
</reference>
<accession>A0ABT7XBV7</accession>
<name>A0ABT7XBV7_9ACTN</name>